<evidence type="ECO:0000256" key="1">
    <source>
        <dbReference type="ARBA" id="ARBA00002889"/>
    </source>
</evidence>
<comment type="caution">
    <text evidence="7">The sequence shown here is derived from an EMBL/GenBank/DDBJ whole genome shotgun (WGS) entry which is preliminary data.</text>
</comment>
<feature type="region of interest" description="Disordered" evidence="6">
    <location>
        <begin position="1"/>
        <end position="34"/>
    </location>
</feature>
<evidence type="ECO:0000313" key="7">
    <source>
        <dbReference type="EMBL" id="KAB5595734.1"/>
    </source>
</evidence>
<feature type="compositionally biased region" description="Polar residues" evidence="6">
    <location>
        <begin position="1"/>
        <end position="18"/>
    </location>
</feature>
<accession>A0A5N5QVM9</accession>
<evidence type="ECO:0000313" key="8">
    <source>
        <dbReference type="Proteomes" id="UP000383932"/>
    </source>
</evidence>
<evidence type="ECO:0000256" key="4">
    <source>
        <dbReference type="ARBA" id="ARBA00015522"/>
    </source>
</evidence>
<name>A0A5N5QVM9_9AGAM</name>
<comment type="function">
    <text evidence="1">Involved in the biogenesis of the 60S ribosomal subunit.</text>
</comment>
<dbReference type="OrthoDB" id="285729at2759"/>
<sequence>MANPRQRNNRSGSYTAVKQSRRAKKNLRKQPAVKGSKLLQEAWDKKKTVRQNYEALGLVHTLNPIAQGGVEKDLSHPKVEPVPARISPKPPSKLVPQGHGRIIRDERGVVLRVELPDTEQDPGTSHTKSRGGEQGVWGDAMDDSDEEAKRMIPLDASTWVKIGKNTLEQDSIPTGLGINQMKGKRELVTALEKLSAPTAKAQRHASMHELAWLRDLVAVHGRDVDAMARDLKRNVWQKTLGEIKRA</sequence>
<dbReference type="Proteomes" id="UP000383932">
    <property type="component" value="Unassembled WGS sequence"/>
</dbReference>
<dbReference type="PANTHER" id="PTHR13243:SF1">
    <property type="entry name" value="NUCLEOLAR PROTEIN 16"/>
    <property type="match status" value="1"/>
</dbReference>
<dbReference type="GO" id="GO:0005730">
    <property type="term" value="C:nucleolus"/>
    <property type="evidence" value="ECO:0007669"/>
    <property type="project" value="UniProtKB-SubCell"/>
</dbReference>
<dbReference type="AlphaFoldDB" id="A0A5N5QVM9"/>
<feature type="region of interest" description="Disordered" evidence="6">
    <location>
        <begin position="116"/>
        <end position="144"/>
    </location>
</feature>
<proteinExistence type="inferred from homology"/>
<comment type="similarity">
    <text evidence="3">Belongs to the NOP16 family.</text>
</comment>
<evidence type="ECO:0000256" key="5">
    <source>
        <dbReference type="ARBA" id="ARBA00023242"/>
    </source>
</evidence>
<protein>
    <recommendedName>
        <fullName evidence="4">Nucleolar protein 16</fullName>
    </recommendedName>
</protein>
<dbReference type="Pfam" id="PF09420">
    <property type="entry name" value="Nop16"/>
    <property type="match status" value="1"/>
</dbReference>
<organism evidence="7 8">
    <name type="scientific">Ceratobasidium theobromae</name>
    <dbReference type="NCBI Taxonomy" id="1582974"/>
    <lineage>
        <taxon>Eukaryota</taxon>
        <taxon>Fungi</taxon>
        <taxon>Dikarya</taxon>
        <taxon>Basidiomycota</taxon>
        <taxon>Agaricomycotina</taxon>
        <taxon>Agaricomycetes</taxon>
        <taxon>Cantharellales</taxon>
        <taxon>Ceratobasidiaceae</taxon>
        <taxon>Ceratobasidium</taxon>
    </lineage>
</organism>
<dbReference type="GO" id="GO:0042273">
    <property type="term" value="P:ribosomal large subunit biogenesis"/>
    <property type="evidence" value="ECO:0007669"/>
    <property type="project" value="TreeGrafter"/>
</dbReference>
<reference evidence="7 8" key="1">
    <citation type="journal article" date="2019" name="Fungal Biol. Biotechnol.">
        <title>Draft genome sequence of fastidious pathogen Ceratobasidium theobromae, which causes vascular-streak dieback in Theobroma cacao.</title>
        <authorList>
            <person name="Ali S.S."/>
            <person name="Asman A."/>
            <person name="Shao J."/>
            <person name="Firmansyah A.P."/>
            <person name="Susilo A.W."/>
            <person name="Rosmana A."/>
            <person name="McMahon P."/>
            <person name="Junaid M."/>
            <person name="Guest D."/>
            <person name="Kheng T.Y."/>
            <person name="Meinhardt L.W."/>
            <person name="Bailey B.A."/>
        </authorList>
    </citation>
    <scope>NUCLEOTIDE SEQUENCE [LARGE SCALE GENOMIC DNA]</scope>
    <source>
        <strain evidence="7 8">CT2</strain>
    </source>
</reference>
<dbReference type="InterPro" id="IPR019002">
    <property type="entry name" value="Ribosome_biogenesis_Nop16"/>
</dbReference>
<evidence type="ECO:0000256" key="3">
    <source>
        <dbReference type="ARBA" id="ARBA00008479"/>
    </source>
</evidence>
<evidence type="ECO:0000256" key="2">
    <source>
        <dbReference type="ARBA" id="ARBA00004604"/>
    </source>
</evidence>
<dbReference type="EMBL" id="SSOP01000006">
    <property type="protein sequence ID" value="KAB5595734.1"/>
    <property type="molecule type" value="Genomic_DNA"/>
</dbReference>
<keyword evidence="5" id="KW-0539">Nucleus</keyword>
<feature type="region of interest" description="Disordered" evidence="6">
    <location>
        <begin position="71"/>
        <end position="98"/>
    </location>
</feature>
<evidence type="ECO:0000256" key="6">
    <source>
        <dbReference type="SAM" id="MobiDB-lite"/>
    </source>
</evidence>
<gene>
    <name evidence="7" type="ORF">CTheo_747</name>
</gene>
<comment type="subcellular location">
    <subcellularLocation>
        <location evidence="2">Nucleus</location>
        <location evidence="2">Nucleolus</location>
    </subcellularLocation>
</comment>
<feature type="compositionally biased region" description="Basic residues" evidence="6">
    <location>
        <begin position="19"/>
        <end position="28"/>
    </location>
</feature>
<dbReference type="PANTHER" id="PTHR13243">
    <property type="entry name" value="HSPC111 PROTEIN-RELATED"/>
    <property type="match status" value="1"/>
</dbReference>
<keyword evidence="8" id="KW-1185">Reference proteome</keyword>